<dbReference type="PROSITE" id="PS51819">
    <property type="entry name" value="VOC"/>
    <property type="match status" value="1"/>
</dbReference>
<evidence type="ECO:0000313" key="2">
    <source>
        <dbReference type="EMBL" id="WOJ97387.1"/>
    </source>
</evidence>
<dbReference type="Gene3D" id="3.10.180.10">
    <property type="entry name" value="2,3-Dihydroxybiphenyl 1,2-Dioxygenase, domain 1"/>
    <property type="match status" value="1"/>
</dbReference>
<dbReference type="PANTHER" id="PTHR39434:SF1">
    <property type="entry name" value="VOC DOMAIN-CONTAINING PROTEIN"/>
    <property type="match status" value="1"/>
</dbReference>
<dbReference type="InterPro" id="IPR037523">
    <property type="entry name" value="VOC_core"/>
</dbReference>
<protein>
    <submittedName>
        <fullName evidence="2">VOC family protein</fullName>
    </submittedName>
</protein>
<name>A0ABZ0ICX3_9GAMM</name>
<dbReference type="InterPro" id="IPR004360">
    <property type="entry name" value="Glyas_Fos-R_dOase_dom"/>
</dbReference>
<feature type="domain" description="VOC" evidence="1">
    <location>
        <begin position="4"/>
        <end position="131"/>
    </location>
</feature>
<evidence type="ECO:0000313" key="3">
    <source>
        <dbReference type="Proteomes" id="UP001626549"/>
    </source>
</evidence>
<accession>A0ABZ0ICX3</accession>
<dbReference type="Proteomes" id="UP001626549">
    <property type="component" value="Chromosome"/>
</dbReference>
<dbReference type="InterPro" id="IPR029068">
    <property type="entry name" value="Glyas_Bleomycin-R_OHBP_Dase"/>
</dbReference>
<keyword evidence="3" id="KW-1185">Reference proteome</keyword>
<proteinExistence type="predicted"/>
<dbReference type="EMBL" id="CP136865">
    <property type="protein sequence ID" value="WOJ97387.1"/>
    <property type="molecule type" value="Genomic_DNA"/>
</dbReference>
<dbReference type="PANTHER" id="PTHR39434">
    <property type="match status" value="1"/>
</dbReference>
<sequence length="146" mass="16551">MPSTAFHLALPVDDLDAAETFYGGVLSCPRGRSSPRWTDYDFYGHQLVVHKVDSEDLPAVARNHVDEDAVPASHFGVVLDWDDWDNLQSRLKTAGVKYAIDPKTRFAGRQGEQRTCFVRDPAGNHLEFKCFRNPEMLFATEGFEYK</sequence>
<dbReference type="CDD" id="cd08357">
    <property type="entry name" value="VOC_like"/>
    <property type="match status" value="1"/>
</dbReference>
<dbReference type="SUPFAM" id="SSF54593">
    <property type="entry name" value="Glyoxalase/Bleomycin resistance protein/Dihydroxybiphenyl dioxygenase"/>
    <property type="match status" value="1"/>
</dbReference>
<organism evidence="2 3">
    <name type="scientific">Congregibacter brevis</name>
    <dbReference type="NCBI Taxonomy" id="3081201"/>
    <lineage>
        <taxon>Bacteria</taxon>
        <taxon>Pseudomonadati</taxon>
        <taxon>Pseudomonadota</taxon>
        <taxon>Gammaproteobacteria</taxon>
        <taxon>Cellvibrionales</taxon>
        <taxon>Halieaceae</taxon>
        <taxon>Congregibacter</taxon>
    </lineage>
</organism>
<reference evidence="2 3" key="1">
    <citation type="submission" date="2023-10" db="EMBL/GenBank/DDBJ databases">
        <title>Two novel species belonging to the OM43/NOR5 clade.</title>
        <authorList>
            <person name="Park M."/>
        </authorList>
    </citation>
    <scope>NUCLEOTIDE SEQUENCE [LARGE SCALE GENOMIC DNA]</scope>
    <source>
        <strain evidence="2 3">IMCC45268</strain>
    </source>
</reference>
<gene>
    <name evidence="2" type="ORF">R0137_02160</name>
</gene>
<dbReference type="RefSeq" id="WP_407328199.1">
    <property type="nucleotide sequence ID" value="NZ_CP136865.1"/>
</dbReference>
<dbReference type="Pfam" id="PF00903">
    <property type="entry name" value="Glyoxalase"/>
    <property type="match status" value="1"/>
</dbReference>
<evidence type="ECO:0000259" key="1">
    <source>
        <dbReference type="PROSITE" id="PS51819"/>
    </source>
</evidence>